<dbReference type="Pfam" id="PF02684">
    <property type="entry name" value="LpxB"/>
    <property type="match status" value="1"/>
</dbReference>
<keyword evidence="7" id="KW-0808">Transferase</keyword>
<dbReference type="PANTHER" id="PTHR30372:SF4">
    <property type="entry name" value="LIPID-A-DISACCHARIDE SYNTHASE, MITOCHONDRIAL-RELATED"/>
    <property type="match status" value="1"/>
</dbReference>
<dbReference type="KEGG" id="copr:Cop2CBH44_26450"/>
<evidence type="ECO:0000256" key="7">
    <source>
        <dbReference type="ARBA" id="ARBA00022679"/>
    </source>
</evidence>
<sequence>MKYYLIAGEASGDLHAAALMKALKNEDKDAVFRFFGGDLMLAEGGTLVKHYREMAYMGFIPVILNFDKVLANIRLCCNDITQWKPDVVILVDYPGFNLKIAKFVKIHQISPVYYYISPKIWAWKEYRIKSIRKYVDRMFSILPFEVPFYQKHNYHIDYVGNPTVDELSERPYQNETFEQFVEESRLGNKPIIALLAGSRVAEIKDNLPIMIESASAFRDYQLVVAGAPGVEPDFYNQFIKGEGVAVVFGKTYRLLQQSRAALVTSGTATLETALIGVPQVVCYKMKGGKLAYQIFKRILHIRFVSLVNLIADREIVKELLVHLFTVENTRRELRVLLNDTPERRQMISGYKEMADKLGAPDAPQKAAYLIVESLSKISRS</sequence>
<dbReference type="InterPro" id="IPR003835">
    <property type="entry name" value="Glyco_trans_19"/>
</dbReference>
<comment type="catalytic activity">
    <reaction evidence="9">
        <text>a lipid X + a UDP-2-N,3-O-bis[(3R)-3-hydroxyacyl]-alpha-D-glucosamine = a lipid A disaccharide + UDP + H(+)</text>
        <dbReference type="Rhea" id="RHEA:67828"/>
        <dbReference type="ChEBI" id="CHEBI:15378"/>
        <dbReference type="ChEBI" id="CHEBI:58223"/>
        <dbReference type="ChEBI" id="CHEBI:137748"/>
        <dbReference type="ChEBI" id="CHEBI:176338"/>
        <dbReference type="ChEBI" id="CHEBI:176343"/>
        <dbReference type="EC" id="2.4.1.182"/>
    </reaction>
</comment>
<evidence type="ECO:0000256" key="1">
    <source>
        <dbReference type="ARBA" id="ARBA00002056"/>
    </source>
</evidence>
<dbReference type="NCBIfam" id="TIGR00215">
    <property type="entry name" value="lpxB"/>
    <property type="match status" value="1"/>
</dbReference>
<evidence type="ECO:0000256" key="10">
    <source>
        <dbReference type="NCBIfam" id="TIGR00215"/>
    </source>
</evidence>
<reference evidence="12" key="1">
    <citation type="submission" date="2020-07" db="EMBL/GenBank/DDBJ databases">
        <title>Complete genome sequencing of Coprobacter sp. strain 2CBH44.</title>
        <authorList>
            <person name="Sakamoto M."/>
            <person name="Murakami T."/>
            <person name="Mori H."/>
        </authorList>
    </citation>
    <scope>NUCLEOTIDE SEQUENCE [LARGE SCALE GENOMIC DNA]</scope>
    <source>
        <strain evidence="12">2CBH44</strain>
    </source>
</reference>
<dbReference type="GO" id="GO:0016020">
    <property type="term" value="C:membrane"/>
    <property type="evidence" value="ECO:0007669"/>
    <property type="project" value="GOC"/>
</dbReference>
<dbReference type="SUPFAM" id="SSF53756">
    <property type="entry name" value="UDP-Glycosyltransferase/glycogen phosphorylase"/>
    <property type="match status" value="1"/>
</dbReference>
<keyword evidence="6" id="KW-0328">Glycosyltransferase</keyword>
<comment type="function">
    <text evidence="1">Condensation of UDP-2,3-diacylglucosamine and 2,3-diacylglucosamine-1-phosphate to form lipid A disaccharide, a precursor of lipid A, a phosphorylated glycolipid that anchors the lipopolysaccharide to the outer membrane of the cell.</text>
</comment>
<dbReference type="EC" id="2.4.1.182" evidence="2 10"/>
<protein>
    <recommendedName>
        <fullName evidence="3 10">Lipid-A-disaccharide synthase</fullName>
        <ecNumber evidence="2 10">2.4.1.182</ecNumber>
    </recommendedName>
</protein>
<evidence type="ECO:0000313" key="11">
    <source>
        <dbReference type="EMBL" id="BCI64292.1"/>
    </source>
</evidence>
<dbReference type="AlphaFoldDB" id="A0A7G1HZM7"/>
<evidence type="ECO:0000256" key="4">
    <source>
        <dbReference type="ARBA" id="ARBA00022516"/>
    </source>
</evidence>
<dbReference type="GO" id="GO:0005543">
    <property type="term" value="F:phospholipid binding"/>
    <property type="evidence" value="ECO:0007669"/>
    <property type="project" value="TreeGrafter"/>
</dbReference>
<evidence type="ECO:0000256" key="9">
    <source>
        <dbReference type="ARBA" id="ARBA00048975"/>
    </source>
</evidence>
<evidence type="ECO:0000256" key="2">
    <source>
        <dbReference type="ARBA" id="ARBA00012687"/>
    </source>
</evidence>
<keyword evidence="5" id="KW-0441">Lipid A biosynthesis</keyword>
<dbReference type="GO" id="GO:0008915">
    <property type="term" value="F:lipid-A-disaccharide synthase activity"/>
    <property type="evidence" value="ECO:0007669"/>
    <property type="project" value="UniProtKB-UniRule"/>
</dbReference>
<proteinExistence type="predicted"/>
<gene>
    <name evidence="11" type="ORF">Cop2CBH44_26450</name>
</gene>
<dbReference type="EMBL" id="AP023322">
    <property type="protein sequence ID" value="BCI64292.1"/>
    <property type="molecule type" value="Genomic_DNA"/>
</dbReference>
<dbReference type="PANTHER" id="PTHR30372">
    <property type="entry name" value="LIPID-A-DISACCHARIDE SYNTHASE"/>
    <property type="match status" value="1"/>
</dbReference>
<name>A0A7G1HZM7_9BACT</name>
<accession>A0A7G1HZM7</accession>
<keyword evidence="8" id="KW-0443">Lipid metabolism</keyword>
<evidence type="ECO:0000256" key="6">
    <source>
        <dbReference type="ARBA" id="ARBA00022676"/>
    </source>
</evidence>
<dbReference type="RefSeq" id="WP_021929584.1">
    <property type="nucleotide sequence ID" value="NZ_AP023322.1"/>
</dbReference>
<organism evidence="11 12">
    <name type="scientific">Coprobacter secundus subsp. similis</name>
    <dbReference type="NCBI Taxonomy" id="2751153"/>
    <lineage>
        <taxon>Bacteria</taxon>
        <taxon>Pseudomonadati</taxon>
        <taxon>Bacteroidota</taxon>
        <taxon>Bacteroidia</taxon>
        <taxon>Bacteroidales</taxon>
        <taxon>Barnesiellaceae</taxon>
        <taxon>Coprobacter</taxon>
    </lineage>
</organism>
<evidence type="ECO:0000313" key="12">
    <source>
        <dbReference type="Proteomes" id="UP000594042"/>
    </source>
</evidence>
<dbReference type="Proteomes" id="UP000594042">
    <property type="component" value="Chromosome"/>
</dbReference>
<evidence type="ECO:0000256" key="8">
    <source>
        <dbReference type="ARBA" id="ARBA00023098"/>
    </source>
</evidence>
<keyword evidence="12" id="KW-1185">Reference proteome</keyword>
<keyword evidence="4" id="KW-0444">Lipid biosynthesis</keyword>
<dbReference type="GO" id="GO:0009245">
    <property type="term" value="P:lipid A biosynthetic process"/>
    <property type="evidence" value="ECO:0007669"/>
    <property type="project" value="UniProtKB-UniRule"/>
</dbReference>
<evidence type="ECO:0000256" key="5">
    <source>
        <dbReference type="ARBA" id="ARBA00022556"/>
    </source>
</evidence>
<evidence type="ECO:0000256" key="3">
    <source>
        <dbReference type="ARBA" id="ARBA00020902"/>
    </source>
</evidence>